<organism evidence="1 2">
    <name type="scientific">Thermoproteus uzoniensis (strain 768-20)</name>
    <dbReference type="NCBI Taxonomy" id="999630"/>
    <lineage>
        <taxon>Archaea</taxon>
        <taxon>Thermoproteota</taxon>
        <taxon>Thermoprotei</taxon>
        <taxon>Thermoproteales</taxon>
        <taxon>Thermoproteaceae</taxon>
        <taxon>Thermoproteus</taxon>
    </lineage>
</organism>
<sequence length="89" mass="9789">MVYEYLSRELGEEFVEAEVEVAFDGNSVTVSVEAGAGALVDEDRLREIVDKAAELGITVADLVKEGAVQPSDDRRHVLREALKRIRESA</sequence>
<dbReference type="KEGG" id="tuz:TUZN_0472"/>
<dbReference type="eggNOG" id="arCOG05568">
    <property type="taxonomic scope" value="Archaea"/>
</dbReference>
<proteinExistence type="predicted"/>
<accession>F2L3A9</accession>
<reference key="2">
    <citation type="submission" date="2011-03" db="EMBL/GenBank/DDBJ databases">
        <title>Complete genome sequence of the thermoacidophilic crenarchaeon Thermoproteus uzoniensis 768-20.</title>
        <authorList>
            <person name="Mardanov A.V."/>
            <person name="Gumerov V.M."/>
            <person name="Beletsky A.V."/>
            <person name="Prokofeva M.I."/>
            <person name="Bonch-Osmolovskaya E.A."/>
            <person name="Ravin N.V."/>
            <person name="Skryabin K.G."/>
        </authorList>
    </citation>
    <scope>NUCLEOTIDE SEQUENCE</scope>
    <source>
        <strain>768-20</strain>
    </source>
</reference>
<protein>
    <submittedName>
        <fullName evidence="1">Uncharacterized protein</fullName>
    </submittedName>
</protein>
<gene>
    <name evidence="1" type="ordered locus">TUZN_0472</name>
</gene>
<dbReference type="Proteomes" id="UP000008138">
    <property type="component" value="Chromosome"/>
</dbReference>
<dbReference type="STRING" id="999630.TUZN_0472"/>
<reference evidence="1 2" key="1">
    <citation type="journal article" date="2011" name="J. Bacteriol.">
        <title>Complete genome sequence of the thermoacidophilic crenarchaeon Thermoproteus uzoniensis 768-20.</title>
        <authorList>
            <person name="Mardanov A.V."/>
            <person name="Gumerov V.M."/>
            <person name="Beletsky A.V."/>
            <person name="Prokofeva M.I."/>
            <person name="Bonch-Osmolovskaya E.A."/>
            <person name="Ravin N.V."/>
            <person name="Skryabin K.G."/>
        </authorList>
    </citation>
    <scope>NUCLEOTIDE SEQUENCE [LARGE SCALE GENOMIC DNA]</scope>
    <source>
        <strain evidence="1 2">768-20</strain>
    </source>
</reference>
<dbReference type="HOGENOM" id="CLU_2447834_0_0_2"/>
<dbReference type="EMBL" id="CP002590">
    <property type="protein sequence ID" value="AEA11968.1"/>
    <property type="molecule type" value="Genomic_DNA"/>
</dbReference>
<name>F2L3A9_THEU7</name>
<evidence type="ECO:0000313" key="1">
    <source>
        <dbReference type="EMBL" id="AEA11968.1"/>
    </source>
</evidence>
<evidence type="ECO:0000313" key="2">
    <source>
        <dbReference type="Proteomes" id="UP000008138"/>
    </source>
</evidence>
<dbReference type="AlphaFoldDB" id="F2L3A9"/>
<keyword evidence="2" id="KW-1185">Reference proteome</keyword>